<dbReference type="eggNOG" id="KOG2855">
    <property type="taxonomic scope" value="Eukaryota"/>
</dbReference>
<evidence type="ECO:0000256" key="5">
    <source>
        <dbReference type="ARBA" id="ARBA00022840"/>
    </source>
</evidence>
<dbReference type="InterPro" id="IPR011611">
    <property type="entry name" value="PfkB_dom"/>
</dbReference>
<comment type="subunit">
    <text evidence="9">Homodimer.</text>
</comment>
<keyword evidence="6 9" id="KW-0460">Magnesium</keyword>
<dbReference type="InterPro" id="IPR002139">
    <property type="entry name" value="Ribo/fructo_kinase"/>
</dbReference>
<evidence type="ECO:0000256" key="9">
    <source>
        <dbReference type="HAMAP-Rule" id="MF_03215"/>
    </source>
</evidence>
<dbReference type="SUPFAM" id="SSF53613">
    <property type="entry name" value="Ribokinase-like"/>
    <property type="match status" value="1"/>
</dbReference>
<dbReference type="GO" id="GO:0046872">
    <property type="term" value="F:metal ion binding"/>
    <property type="evidence" value="ECO:0007669"/>
    <property type="project" value="UniProtKB-KW"/>
</dbReference>
<protein>
    <recommendedName>
        <fullName evidence="9">Ribokinase</fullName>
        <shortName evidence="9">RK</shortName>
        <ecNumber evidence="9">2.7.1.15</ecNumber>
    </recommendedName>
</protein>
<sequence length="313" mass="33598">MLGQKQYQQSLSVDHIVREGETIGSSAYSRRPGGKGANAAVALAKAGVPVSLVGLIGQDAMWLKDSIKGHGVNVDQLMAISELPTGRAIIQVSQTGENSIVLVHGANHAPSNAWPPLTVDRRVFSHLLLQNEIPLSETCAALKAAKKYDVCTIFNPSPLPSKSEIQNVIPWSTVDWLIVNQEEARALTKATRPDHQADVDIKIESGQAGVVMTLGANGCQVGFRAKSGEKSWTVFSSLASKGTRPVVDTTGAGDCFTAYFIAQLMTMEIEKRLKLEDVKRATSLAGKAARICVEKEGTIDSYPTLKEVMSITD</sequence>
<feature type="binding site" evidence="9">
    <location>
        <begin position="213"/>
        <end position="218"/>
    </location>
    <ligand>
        <name>ATP</name>
        <dbReference type="ChEBI" id="CHEBI:30616"/>
    </ligand>
</feature>
<keyword evidence="9" id="KW-0963">Cytoplasm</keyword>
<feature type="binding site" evidence="9">
    <location>
        <begin position="253"/>
        <end position="254"/>
    </location>
    <ligand>
        <name>ATP</name>
        <dbReference type="ChEBI" id="CHEBI:30616"/>
    </ligand>
</feature>
<keyword evidence="7 9" id="KW-0630">Potassium</keyword>
<feature type="binding site" evidence="9">
    <location>
        <position position="180"/>
    </location>
    <ligand>
        <name>ATP</name>
        <dbReference type="ChEBI" id="CHEBI:30616"/>
    </ligand>
</feature>
<comment type="subcellular location">
    <subcellularLocation>
        <location evidence="9">Cytoplasm</location>
    </subcellularLocation>
    <subcellularLocation>
        <location evidence="9">Nucleus</location>
    </subcellularLocation>
</comment>
<dbReference type="InParanoid" id="F4S4E6"/>
<feature type="domain" description="Carbohydrate kinase PfkB" evidence="10">
    <location>
        <begin position="10"/>
        <end position="304"/>
    </location>
</feature>
<dbReference type="Pfam" id="PF00294">
    <property type="entry name" value="PfkB"/>
    <property type="match status" value="1"/>
</dbReference>
<dbReference type="GeneID" id="18928885"/>
<keyword evidence="1 9" id="KW-0808">Transferase</keyword>
<evidence type="ECO:0000256" key="4">
    <source>
        <dbReference type="ARBA" id="ARBA00022777"/>
    </source>
</evidence>
<feature type="binding site" evidence="9">
    <location>
        <position position="254"/>
    </location>
    <ligand>
        <name>substrate</name>
    </ligand>
</feature>
<keyword evidence="3 9" id="KW-0547">Nucleotide-binding</keyword>
<name>F4S4E6_MELLP</name>
<keyword evidence="5 9" id="KW-0067">ATP-binding</keyword>
<comment type="catalytic activity">
    <reaction evidence="9">
        <text>D-ribose + ATP = D-ribose 5-phosphate + ADP + H(+)</text>
        <dbReference type="Rhea" id="RHEA:13697"/>
        <dbReference type="ChEBI" id="CHEBI:15378"/>
        <dbReference type="ChEBI" id="CHEBI:30616"/>
        <dbReference type="ChEBI" id="CHEBI:47013"/>
        <dbReference type="ChEBI" id="CHEBI:78346"/>
        <dbReference type="ChEBI" id="CHEBI:456216"/>
        <dbReference type="EC" id="2.7.1.15"/>
    </reaction>
</comment>
<organism evidence="12">
    <name type="scientific">Melampsora larici-populina (strain 98AG31 / pathotype 3-4-7)</name>
    <name type="common">Poplar leaf rust fungus</name>
    <dbReference type="NCBI Taxonomy" id="747676"/>
    <lineage>
        <taxon>Eukaryota</taxon>
        <taxon>Fungi</taxon>
        <taxon>Dikarya</taxon>
        <taxon>Basidiomycota</taxon>
        <taxon>Pucciniomycotina</taxon>
        <taxon>Pucciniomycetes</taxon>
        <taxon>Pucciniales</taxon>
        <taxon>Melampsoraceae</taxon>
        <taxon>Melampsora</taxon>
    </lineage>
</organism>
<keyword evidence="12" id="KW-1185">Reference proteome</keyword>
<dbReference type="PRINTS" id="PR00990">
    <property type="entry name" value="RIBOKINASE"/>
</dbReference>
<reference evidence="12" key="1">
    <citation type="journal article" date="2011" name="Proc. Natl. Acad. Sci. U.S.A.">
        <title>Obligate biotrophy features unraveled by the genomic analysis of rust fungi.</title>
        <authorList>
            <person name="Duplessis S."/>
            <person name="Cuomo C.A."/>
            <person name="Lin Y.-C."/>
            <person name="Aerts A."/>
            <person name="Tisserant E."/>
            <person name="Veneault-Fourrey C."/>
            <person name="Joly D.L."/>
            <person name="Hacquard S."/>
            <person name="Amselem J."/>
            <person name="Cantarel B.L."/>
            <person name="Chiu R."/>
            <person name="Coutinho P.M."/>
            <person name="Feau N."/>
            <person name="Field M."/>
            <person name="Frey P."/>
            <person name="Gelhaye E."/>
            <person name="Goldberg J."/>
            <person name="Grabherr M.G."/>
            <person name="Kodira C.D."/>
            <person name="Kohler A."/>
            <person name="Kuees U."/>
            <person name="Lindquist E.A."/>
            <person name="Lucas S.M."/>
            <person name="Mago R."/>
            <person name="Mauceli E."/>
            <person name="Morin E."/>
            <person name="Murat C."/>
            <person name="Pangilinan J.L."/>
            <person name="Park R."/>
            <person name="Pearson M."/>
            <person name="Quesneville H."/>
            <person name="Rouhier N."/>
            <person name="Sakthikumar S."/>
            <person name="Salamov A.A."/>
            <person name="Schmutz J."/>
            <person name="Selles B."/>
            <person name="Shapiro H."/>
            <person name="Tanguay P."/>
            <person name="Tuskan G.A."/>
            <person name="Henrissat B."/>
            <person name="Van de Peer Y."/>
            <person name="Rouze P."/>
            <person name="Ellis J.G."/>
            <person name="Dodds P.N."/>
            <person name="Schein J.E."/>
            <person name="Zhong S."/>
            <person name="Hamelin R.C."/>
            <person name="Grigoriev I.V."/>
            <person name="Szabo L.J."/>
            <person name="Martin F."/>
        </authorList>
    </citation>
    <scope>NUCLEOTIDE SEQUENCE [LARGE SCALE GENOMIC DNA]</scope>
    <source>
        <strain evidence="12">98AG31 / pathotype 3-4-7</strain>
    </source>
</reference>
<dbReference type="FunCoup" id="F4S4E6">
    <property type="interactions" value="90"/>
</dbReference>
<dbReference type="GO" id="GO:0005737">
    <property type="term" value="C:cytoplasm"/>
    <property type="evidence" value="ECO:0007669"/>
    <property type="project" value="UniProtKB-SubCell"/>
</dbReference>
<comment type="pathway">
    <text evidence="9">Carbohydrate metabolism; D-ribose degradation; D-ribose 5-phosphate from beta-D-ribopyranose: step 2/2.</text>
</comment>
<dbReference type="VEuPathDB" id="FungiDB:MELLADRAFT_53785"/>
<evidence type="ECO:0000256" key="7">
    <source>
        <dbReference type="ARBA" id="ARBA00022958"/>
    </source>
</evidence>
<dbReference type="HAMAP" id="MF_01987">
    <property type="entry name" value="Ribokinase"/>
    <property type="match status" value="1"/>
</dbReference>
<dbReference type="UniPathway" id="UPA00916">
    <property type="reaction ID" value="UER00889"/>
</dbReference>
<keyword evidence="2 9" id="KW-0479">Metal-binding</keyword>
<keyword evidence="9" id="KW-0539">Nucleus</keyword>
<evidence type="ECO:0000256" key="8">
    <source>
        <dbReference type="ARBA" id="ARBA00023277"/>
    </source>
</evidence>
<evidence type="ECO:0000313" key="12">
    <source>
        <dbReference type="Proteomes" id="UP000001072"/>
    </source>
</evidence>
<dbReference type="GO" id="GO:0005634">
    <property type="term" value="C:nucleus"/>
    <property type="evidence" value="ECO:0007669"/>
    <property type="project" value="UniProtKB-SubCell"/>
</dbReference>
<keyword evidence="8 9" id="KW-0119">Carbohydrate metabolism</keyword>
<feature type="binding site" evidence="9">
    <location>
        <position position="292"/>
    </location>
    <ligand>
        <name>K(+)</name>
        <dbReference type="ChEBI" id="CHEBI:29103"/>
    </ligand>
</feature>
<comment type="function">
    <text evidence="9">Catalyzes the phosphorylation of ribose at O-5 in a reaction requiring ATP and magnesium. The resulting D-ribose-5-phosphate can then be used either for sythesis of nucleotides, histidine, and tryptophan, or as a component of the pentose phosphate pathway.</text>
</comment>
<proteinExistence type="inferred from homology"/>
<feature type="active site" description="Proton acceptor" evidence="9">
    <location>
        <position position="254"/>
    </location>
</feature>
<dbReference type="AlphaFoldDB" id="F4S4E6"/>
<dbReference type="STRING" id="747676.F4S4E6"/>
<feature type="binding site" evidence="9">
    <location>
        <position position="132"/>
    </location>
    <ligand>
        <name>substrate</name>
    </ligand>
</feature>
<dbReference type="InterPro" id="IPR029056">
    <property type="entry name" value="Ribokinase-like"/>
</dbReference>
<evidence type="ECO:0000256" key="3">
    <source>
        <dbReference type="ARBA" id="ARBA00022741"/>
    </source>
</evidence>
<dbReference type="RefSeq" id="XP_007416244.1">
    <property type="nucleotide sequence ID" value="XM_007416182.1"/>
</dbReference>
<comment type="caution">
    <text evidence="9">Lacks conserved residue(s) required for the propagation of feature annotation.</text>
</comment>
<keyword evidence="4 9" id="KW-0418">Kinase</keyword>
<dbReference type="PANTHER" id="PTHR10584:SF166">
    <property type="entry name" value="RIBOKINASE"/>
    <property type="match status" value="1"/>
</dbReference>
<dbReference type="PANTHER" id="PTHR10584">
    <property type="entry name" value="SUGAR KINASE"/>
    <property type="match status" value="1"/>
</dbReference>
<gene>
    <name evidence="11" type="ORF">MELLADRAFT_53785</name>
</gene>
<feature type="binding site" evidence="9">
    <location>
        <position position="250"/>
    </location>
    <ligand>
        <name>K(+)</name>
        <dbReference type="ChEBI" id="CHEBI:29103"/>
    </ligand>
</feature>
<dbReference type="Proteomes" id="UP000001072">
    <property type="component" value="Unassembled WGS sequence"/>
</dbReference>
<feature type="binding site" evidence="9">
    <location>
        <begin position="34"/>
        <end position="38"/>
    </location>
    <ligand>
        <name>substrate</name>
    </ligand>
</feature>
<feature type="binding site" evidence="9">
    <location>
        <position position="297"/>
    </location>
    <ligand>
        <name>K(+)</name>
        <dbReference type="ChEBI" id="CHEBI:29103"/>
    </ligand>
</feature>
<dbReference type="EMBL" id="GL883147">
    <property type="protein sequence ID" value="EGG00398.1"/>
    <property type="molecule type" value="Genomic_DNA"/>
</dbReference>
<evidence type="ECO:0000313" key="11">
    <source>
        <dbReference type="EMBL" id="EGG00398.1"/>
    </source>
</evidence>
<feature type="binding site" evidence="9">
    <location>
        <position position="301"/>
    </location>
    <ligand>
        <name>K(+)</name>
        <dbReference type="ChEBI" id="CHEBI:29103"/>
    </ligand>
</feature>
<comment type="cofactor">
    <cofactor evidence="9">
        <name>Mg(2+)</name>
        <dbReference type="ChEBI" id="CHEBI:18420"/>
    </cofactor>
    <text evidence="9">Requires a divalent cation, most likely magnesium in vivo, as an electrophilic catalyst to aid phosphoryl group transfer. It is the chelate of the metal and the nucleotide that is the actual substrate.</text>
</comment>
<dbReference type="InterPro" id="IPR011877">
    <property type="entry name" value="Ribokinase"/>
</dbReference>
<dbReference type="OrthoDB" id="415590at2759"/>
<comment type="activity regulation">
    <text evidence="9">Activated by a monovalent cation that binds near, but not in, the active site. The most likely occupant of the site in vivo is potassium. Ion binding induces a conformational change that may alter substrate affinity.</text>
</comment>
<accession>F4S4E6</accession>
<evidence type="ECO:0000256" key="2">
    <source>
        <dbReference type="ARBA" id="ARBA00022723"/>
    </source>
</evidence>
<feature type="binding site" evidence="9">
    <location>
        <position position="248"/>
    </location>
    <ligand>
        <name>K(+)</name>
        <dbReference type="ChEBI" id="CHEBI:29103"/>
    </ligand>
</feature>
<evidence type="ECO:0000256" key="6">
    <source>
        <dbReference type="ARBA" id="ARBA00022842"/>
    </source>
</evidence>
<dbReference type="KEGG" id="mlr:MELLADRAFT_53785"/>
<dbReference type="GO" id="GO:0004747">
    <property type="term" value="F:ribokinase activity"/>
    <property type="evidence" value="ECO:0007669"/>
    <property type="project" value="UniProtKB-UniRule"/>
</dbReference>
<dbReference type="Gene3D" id="3.40.1190.20">
    <property type="match status" value="1"/>
</dbReference>
<comment type="similarity">
    <text evidence="9">Belongs to the carbohydrate kinase PfkB family. Ribokinase subfamily.</text>
</comment>
<evidence type="ECO:0000259" key="10">
    <source>
        <dbReference type="Pfam" id="PF00294"/>
    </source>
</evidence>
<dbReference type="GO" id="GO:0019303">
    <property type="term" value="P:D-ribose catabolic process"/>
    <property type="evidence" value="ECO:0007669"/>
    <property type="project" value="UniProtKB-UniRule"/>
</dbReference>
<feature type="binding site" evidence="9">
    <location>
        <position position="295"/>
    </location>
    <ligand>
        <name>K(+)</name>
        <dbReference type="ChEBI" id="CHEBI:29103"/>
    </ligand>
</feature>
<dbReference type="HOGENOM" id="CLU_027634_2_1_1"/>
<dbReference type="EC" id="2.7.1.15" evidence="9"/>
<evidence type="ECO:0000256" key="1">
    <source>
        <dbReference type="ARBA" id="ARBA00022679"/>
    </source>
</evidence>
<dbReference type="GO" id="GO:0005524">
    <property type="term" value="F:ATP binding"/>
    <property type="evidence" value="ECO:0007669"/>
    <property type="project" value="UniProtKB-UniRule"/>
</dbReference>